<organism evidence="1 2">
    <name type="scientific">Ensete ventricosum</name>
    <name type="common">Abyssinian banana</name>
    <name type="synonym">Musa ensete</name>
    <dbReference type="NCBI Taxonomy" id="4639"/>
    <lineage>
        <taxon>Eukaryota</taxon>
        <taxon>Viridiplantae</taxon>
        <taxon>Streptophyta</taxon>
        <taxon>Embryophyta</taxon>
        <taxon>Tracheophyta</taxon>
        <taxon>Spermatophyta</taxon>
        <taxon>Magnoliopsida</taxon>
        <taxon>Liliopsida</taxon>
        <taxon>Zingiberales</taxon>
        <taxon>Musaceae</taxon>
        <taxon>Ensete</taxon>
    </lineage>
</organism>
<keyword evidence="2" id="KW-1185">Reference proteome</keyword>
<proteinExistence type="predicted"/>
<dbReference type="Proteomes" id="UP001222027">
    <property type="component" value="Unassembled WGS sequence"/>
</dbReference>
<dbReference type="AlphaFoldDB" id="A0AAV8Q9W6"/>
<evidence type="ECO:0000313" key="1">
    <source>
        <dbReference type="EMBL" id="KAJ8470049.1"/>
    </source>
</evidence>
<accession>A0AAV8Q9W6</accession>
<sequence length="75" mass="8375">MFREVVDASETVASKPIRSSTTRRLLPPLVFILSTSALSSLYCRLRYIITGSGFNCSAFACDLRESRIPVRCCKI</sequence>
<comment type="caution">
    <text evidence="1">The sequence shown here is derived from an EMBL/GenBank/DDBJ whole genome shotgun (WGS) entry which is preliminary data.</text>
</comment>
<reference evidence="1 2" key="1">
    <citation type="submission" date="2022-12" db="EMBL/GenBank/DDBJ databases">
        <title>Chromosome-scale assembly of the Ensete ventricosum genome.</title>
        <authorList>
            <person name="Dussert Y."/>
            <person name="Stocks J."/>
            <person name="Wendawek A."/>
            <person name="Woldeyes F."/>
            <person name="Nichols R.A."/>
            <person name="Borrell J.S."/>
        </authorList>
    </citation>
    <scope>NUCLEOTIDE SEQUENCE [LARGE SCALE GENOMIC DNA]</scope>
    <source>
        <strain evidence="2">cv. Maze</strain>
        <tissue evidence="1">Seeds</tissue>
    </source>
</reference>
<evidence type="ECO:0000313" key="2">
    <source>
        <dbReference type="Proteomes" id="UP001222027"/>
    </source>
</evidence>
<gene>
    <name evidence="1" type="ORF">OPV22_024392</name>
</gene>
<dbReference type="EMBL" id="JAQQAF010000007">
    <property type="protein sequence ID" value="KAJ8470049.1"/>
    <property type="molecule type" value="Genomic_DNA"/>
</dbReference>
<protein>
    <submittedName>
        <fullName evidence="1">Uncharacterized protein</fullName>
    </submittedName>
</protein>
<name>A0AAV8Q9W6_ENSVE</name>